<keyword evidence="1" id="KW-0413">Isomerase</keyword>
<name>Q1N2R4_9GAMM</name>
<feature type="domain" description="DSBA-like thioredoxin" evidence="3">
    <location>
        <begin position="4"/>
        <end position="194"/>
    </location>
</feature>
<keyword evidence="5" id="KW-1185">Reference proteome</keyword>
<dbReference type="GO" id="GO:0004602">
    <property type="term" value="F:glutathione peroxidase activity"/>
    <property type="evidence" value="ECO:0007669"/>
    <property type="project" value="TreeGrafter"/>
</dbReference>
<accession>Q1N2R4</accession>
<dbReference type="InterPro" id="IPR044087">
    <property type="entry name" value="NahD-like"/>
</dbReference>
<dbReference type="EC" id="5.99.1.4" evidence="1"/>
<dbReference type="Pfam" id="PF01323">
    <property type="entry name" value="DSBA"/>
    <property type="match status" value="1"/>
</dbReference>
<dbReference type="Proteomes" id="UP000004263">
    <property type="component" value="Unassembled WGS sequence"/>
</dbReference>
<feature type="active site" description="Nucleophile" evidence="2">
    <location>
        <position position="12"/>
    </location>
</feature>
<dbReference type="STRING" id="207949.RED65_06908"/>
<dbReference type="CDD" id="cd03022">
    <property type="entry name" value="DsbA_HCCA_Iso"/>
    <property type="match status" value="1"/>
</dbReference>
<dbReference type="GO" id="GO:0004364">
    <property type="term" value="F:glutathione transferase activity"/>
    <property type="evidence" value="ECO:0007669"/>
    <property type="project" value="TreeGrafter"/>
</dbReference>
<evidence type="ECO:0000259" key="3">
    <source>
        <dbReference type="Pfam" id="PF01323"/>
    </source>
</evidence>
<dbReference type="SUPFAM" id="SSF52833">
    <property type="entry name" value="Thioredoxin-like"/>
    <property type="match status" value="1"/>
</dbReference>
<dbReference type="PIRSF" id="PIRSF006386">
    <property type="entry name" value="HCCAis_GSTk"/>
    <property type="match status" value="1"/>
</dbReference>
<dbReference type="HOGENOM" id="CLU_069253_1_3_6"/>
<dbReference type="RefSeq" id="WP_007016206.1">
    <property type="nucleotide sequence ID" value="NZ_AAQH01000006.1"/>
</dbReference>
<proteinExistence type="inferred from homology"/>
<dbReference type="PANTHER" id="PTHR42943">
    <property type="entry name" value="GLUTATHIONE S-TRANSFERASE KAPPA"/>
    <property type="match status" value="1"/>
</dbReference>
<dbReference type="PANTHER" id="PTHR42943:SF2">
    <property type="entry name" value="GLUTATHIONE S-TRANSFERASE KAPPA 1"/>
    <property type="match status" value="1"/>
</dbReference>
<dbReference type="InterPro" id="IPR051924">
    <property type="entry name" value="GST_Kappa/NadH"/>
</dbReference>
<gene>
    <name evidence="4" type="ORF">RED65_06908</name>
</gene>
<evidence type="ECO:0000313" key="5">
    <source>
        <dbReference type="Proteomes" id="UP000004263"/>
    </source>
</evidence>
<protein>
    <recommendedName>
        <fullName evidence="1">2-hydroxychromene-2-carboxylate isomerase</fullName>
        <ecNumber evidence="1">5.99.1.4</ecNumber>
    </recommendedName>
</protein>
<reference evidence="4 5" key="1">
    <citation type="submission" date="2006-03" db="EMBL/GenBank/DDBJ databases">
        <authorList>
            <person name="Pinhassi J."/>
            <person name="Pedros-Alio C."/>
            <person name="Ferriera S."/>
            <person name="Johnson J."/>
            <person name="Kravitz S."/>
            <person name="Halpern A."/>
            <person name="Remington K."/>
            <person name="Beeson K."/>
            <person name="Tran B."/>
            <person name="Rogers Y.-H."/>
            <person name="Friedman R."/>
            <person name="Venter J.C."/>
        </authorList>
    </citation>
    <scope>NUCLEOTIDE SEQUENCE [LARGE SCALE GENOMIC DNA]</scope>
    <source>
        <strain evidence="4 5">RED65</strain>
    </source>
</reference>
<comment type="similarity">
    <text evidence="1">Belongs to the GST superfamily. NadH family.</text>
</comment>
<dbReference type="InterPro" id="IPR001853">
    <property type="entry name" value="DSBA-like_thioredoxin_dom"/>
</dbReference>
<organism evidence="4 5">
    <name type="scientific">Bermanella marisrubri</name>
    <dbReference type="NCBI Taxonomy" id="207949"/>
    <lineage>
        <taxon>Bacteria</taxon>
        <taxon>Pseudomonadati</taxon>
        <taxon>Pseudomonadota</taxon>
        <taxon>Gammaproteobacteria</taxon>
        <taxon>Oceanospirillales</taxon>
        <taxon>Oceanospirillaceae</taxon>
        <taxon>Bermanella</taxon>
    </lineage>
</organism>
<dbReference type="AlphaFoldDB" id="Q1N2R4"/>
<dbReference type="GO" id="GO:1901170">
    <property type="term" value="P:naphthalene catabolic process"/>
    <property type="evidence" value="ECO:0007669"/>
    <property type="project" value="InterPro"/>
</dbReference>
<dbReference type="GO" id="GO:0018845">
    <property type="term" value="F:2-hydroxychromene-2-carboxylate isomerase activity"/>
    <property type="evidence" value="ECO:0007669"/>
    <property type="project" value="UniProtKB-UniRule"/>
</dbReference>
<evidence type="ECO:0000256" key="2">
    <source>
        <dbReference type="PIRSR" id="PIRSR006386-1"/>
    </source>
</evidence>
<evidence type="ECO:0000313" key="4">
    <source>
        <dbReference type="EMBL" id="EAT12605.1"/>
    </source>
</evidence>
<evidence type="ECO:0000256" key="1">
    <source>
        <dbReference type="PIRNR" id="PIRNR006386"/>
    </source>
</evidence>
<comment type="catalytic activity">
    <reaction evidence="1">
        <text>2-hydroxychromene-2-carboxylate = (3E)-4-(2-hydroxyphenyl)-2-oxobut-3-enoate</text>
        <dbReference type="Rhea" id="RHEA:27401"/>
        <dbReference type="ChEBI" id="CHEBI:59350"/>
        <dbReference type="ChEBI" id="CHEBI:59353"/>
        <dbReference type="EC" id="5.99.1.4"/>
    </reaction>
</comment>
<comment type="caution">
    <text evidence="4">The sequence shown here is derived from an EMBL/GenBank/DDBJ whole genome shotgun (WGS) entry which is preliminary data.</text>
</comment>
<dbReference type="EMBL" id="AAQH01000006">
    <property type="protein sequence ID" value="EAT12605.1"/>
    <property type="molecule type" value="Genomic_DNA"/>
</dbReference>
<dbReference type="InterPro" id="IPR036249">
    <property type="entry name" value="Thioredoxin-like_sf"/>
</dbReference>
<dbReference type="GO" id="GO:0006749">
    <property type="term" value="P:glutathione metabolic process"/>
    <property type="evidence" value="ECO:0007669"/>
    <property type="project" value="TreeGrafter"/>
</dbReference>
<dbReference type="InterPro" id="IPR014440">
    <property type="entry name" value="HCCAis_GSTk"/>
</dbReference>
<sequence>MAQLGFYFDFVSPYSYLAQTQIRKLNIDADYTIDYQPVLLGVLHESQGIKSPAFVPAKAQWIFRDCHLWANHYGVPLQWNSQFPFNTLFLLRVVLWMKENHADKVADFIHGTFDALWQQGLNPKDENAIRSHIESYGVDVDAVQAGTQEPHIKQALKDQLNVAKKLGMFGLPAFTVGEEVFFGQDRLMFVENALEKQAS</sequence>
<dbReference type="Gene3D" id="3.40.30.10">
    <property type="entry name" value="Glutaredoxin"/>
    <property type="match status" value="1"/>
</dbReference>